<keyword evidence="1" id="KW-0472">Membrane</keyword>
<dbReference type="InterPro" id="IPR012373">
    <property type="entry name" value="Ferrdict_sens_TM"/>
</dbReference>
<dbReference type="Pfam" id="PF16220">
    <property type="entry name" value="DUF4880"/>
    <property type="match status" value="1"/>
</dbReference>
<dbReference type="EMBL" id="JOKM01000010">
    <property type="protein sequence ID" value="KGB26381.1"/>
    <property type="molecule type" value="Genomic_DNA"/>
</dbReference>
<dbReference type="PATRIC" id="fig|104102.7.peg.251"/>
<name>A0A094ZWL6_9PROT</name>
<accession>A0A094ZWL6</accession>
<dbReference type="Gene3D" id="3.55.50.30">
    <property type="match status" value="1"/>
</dbReference>
<dbReference type="GO" id="GO:0016989">
    <property type="term" value="F:sigma factor antagonist activity"/>
    <property type="evidence" value="ECO:0007669"/>
    <property type="project" value="TreeGrafter"/>
</dbReference>
<feature type="domain" description="FecR N-terminal" evidence="3">
    <location>
        <begin position="12"/>
        <end position="47"/>
    </location>
</feature>
<dbReference type="PANTHER" id="PTHR30273:SF2">
    <property type="entry name" value="PROTEIN FECR"/>
    <property type="match status" value="1"/>
</dbReference>
<dbReference type="STRING" id="104102.AtDm6_0251"/>
<evidence type="ECO:0000259" key="3">
    <source>
        <dbReference type="Pfam" id="PF16220"/>
    </source>
</evidence>
<feature type="transmembrane region" description="Helical" evidence="1">
    <location>
        <begin position="83"/>
        <end position="106"/>
    </location>
</feature>
<dbReference type="Proteomes" id="UP000029448">
    <property type="component" value="Unassembled WGS sequence"/>
</dbReference>
<keyword evidence="1" id="KW-0812">Transmembrane</keyword>
<comment type="caution">
    <text evidence="4">The sequence shown here is derived from an EMBL/GenBank/DDBJ whole genome shotgun (WGS) entry which is preliminary data.</text>
</comment>
<evidence type="ECO:0000313" key="5">
    <source>
        <dbReference type="Proteomes" id="UP000029448"/>
    </source>
</evidence>
<dbReference type="InterPro" id="IPR006860">
    <property type="entry name" value="FecR"/>
</dbReference>
<dbReference type="InterPro" id="IPR032623">
    <property type="entry name" value="FecR_N"/>
</dbReference>
<dbReference type="AlphaFoldDB" id="A0A094ZWL6"/>
<organism evidence="4 5">
    <name type="scientific">Acetobacter tropicalis</name>
    <dbReference type="NCBI Taxonomy" id="104102"/>
    <lineage>
        <taxon>Bacteria</taxon>
        <taxon>Pseudomonadati</taxon>
        <taxon>Pseudomonadota</taxon>
        <taxon>Alphaproteobacteria</taxon>
        <taxon>Acetobacterales</taxon>
        <taxon>Acetobacteraceae</taxon>
        <taxon>Acetobacter</taxon>
    </lineage>
</organism>
<dbReference type="Gene3D" id="2.60.120.1440">
    <property type="match status" value="1"/>
</dbReference>
<proteinExistence type="predicted"/>
<keyword evidence="5" id="KW-1185">Reference proteome</keyword>
<evidence type="ECO:0000259" key="2">
    <source>
        <dbReference type="Pfam" id="PF04773"/>
    </source>
</evidence>
<dbReference type="OrthoDB" id="1098280at2"/>
<evidence type="ECO:0000256" key="1">
    <source>
        <dbReference type="SAM" id="Phobius"/>
    </source>
</evidence>
<dbReference type="GeneID" id="89479040"/>
<gene>
    <name evidence="4" type="ORF">AtDm6_0251</name>
</gene>
<dbReference type="PANTHER" id="PTHR30273">
    <property type="entry name" value="PERIPLASMIC SIGNAL SENSOR AND SIGMA FACTOR ACTIVATOR FECR-RELATED"/>
    <property type="match status" value="1"/>
</dbReference>
<reference evidence="4 5" key="1">
    <citation type="submission" date="2014-06" db="EMBL/GenBank/DDBJ databases">
        <title>Functional and comparative genomic analyses of the Drosophila gut microbiota identify candidate symbiosis factors.</title>
        <authorList>
            <person name="Newell P.D."/>
            <person name="Chaston J.M."/>
            <person name="Douglas A.E."/>
        </authorList>
    </citation>
    <scope>NUCLEOTIDE SEQUENCE [LARGE SCALE GENOMIC DNA]</scope>
    <source>
        <strain evidence="4 5">DmCS_006</strain>
    </source>
</reference>
<protein>
    <submittedName>
        <fullName evidence="4">Iron siderophore sensor protein</fullName>
    </submittedName>
</protein>
<feature type="domain" description="FecR protein" evidence="2">
    <location>
        <begin position="111"/>
        <end position="199"/>
    </location>
</feature>
<keyword evidence="1" id="KW-1133">Transmembrane helix</keyword>
<evidence type="ECO:0000313" key="4">
    <source>
        <dbReference type="EMBL" id="KGB26381.1"/>
    </source>
</evidence>
<sequence length="317" mass="35659">MISAHNEIAKTARFWIVRMASGKMTADELSEFQKWRHLSPEHNRIFESERTLWRTLAVTPLQDHTLQVSAHRMQRKHKFKTRLYTLTALAASAVFLLYTPTLKLWLQADQWTGTSVRTVMLADGSEVVLDSNTAITVHYTATRRDIGLLRGNALFKVRHDPARPFQVADRYGKVEDIGTVFEVRDQLEKVSVSVLQGCVDVHGSESSRVAARLHEGERFTYGGHGDAVFEKNISPNDIAVWARGELMLDNATVPEAVRAMARYLHGAVYVWGGKAKDIRISGSFRLDRIDDALKTIAATAGLKMLYLPGHILVLRPL</sequence>
<dbReference type="Pfam" id="PF04773">
    <property type="entry name" value="FecR"/>
    <property type="match status" value="1"/>
</dbReference>
<dbReference type="RefSeq" id="WP_035377398.1">
    <property type="nucleotide sequence ID" value="NZ_JACAOJ010000025.1"/>
</dbReference>
<dbReference type="PIRSF" id="PIRSF018266">
    <property type="entry name" value="FecR"/>
    <property type="match status" value="1"/>
</dbReference>